<reference evidence="8 9" key="1">
    <citation type="submission" date="2015-01" db="EMBL/GenBank/DDBJ databases">
        <title>Evolution of Trichinella species and genotypes.</title>
        <authorList>
            <person name="Korhonen P.K."/>
            <person name="Edoardo P."/>
            <person name="Giuseppe L.R."/>
            <person name="Gasser R.B."/>
        </authorList>
    </citation>
    <scope>NUCLEOTIDE SEQUENCE [LARGE SCALE GENOMIC DNA]</scope>
    <source>
        <strain evidence="8">ISS3</strain>
    </source>
</reference>
<dbReference type="EMBL" id="JYDH01000024">
    <property type="protein sequence ID" value="KRY38581.1"/>
    <property type="molecule type" value="Genomic_DNA"/>
</dbReference>
<dbReference type="OrthoDB" id="10253554at2759"/>
<comment type="similarity">
    <text evidence="3">Belongs to the NAD(P)-dependent epimerase/dehydratase family. GDP-mannose 4,6-dehydratase subfamily.</text>
</comment>
<dbReference type="CDD" id="cd05260">
    <property type="entry name" value="GDP_MD_SDR_e"/>
    <property type="match status" value="1"/>
</dbReference>
<protein>
    <recommendedName>
        <fullName evidence="4">GDP-mannose 4,6-dehydratase</fullName>
        <ecNumber evidence="4">4.2.1.47</ecNumber>
    </recommendedName>
    <alternativeName>
        <fullName evidence="6">GDP-D-mannose dehydratase</fullName>
    </alternativeName>
</protein>
<gene>
    <name evidence="8" type="primary">Gmd</name>
    <name evidence="8" type="ORF">T01_8467</name>
</gene>
<comment type="caution">
    <text evidence="8">The sequence shown here is derived from an EMBL/GenBank/DDBJ whole genome shotgun (WGS) entry which is preliminary data.</text>
</comment>
<evidence type="ECO:0000313" key="8">
    <source>
        <dbReference type="EMBL" id="KRY38581.1"/>
    </source>
</evidence>
<dbReference type="Gene3D" id="3.90.25.10">
    <property type="entry name" value="UDP-galactose 4-epimerase, domain 1"/>
    <property type="match status" value="1"/>
</dbReference>
<evidence type="ECO:0000256" key="6">
    <source>
        <dbReference type="ARBA" id="ARBA00031085"/>
    </source>
</evidence>
<dbReference type="Proteomes" id="UP000054776">
    <property type="component" value="Unassembled WGS sequence"/>
</dbReference>
<proteinExistence type="inferred from homology"/>
<name>A0A0V1BMW0_TRISP</name>
<sequence length="429" mass="48775">MTDIKLDAVVVTIAISLLCRYYTRPNERWHLLATFDLCPLKDICKCFYNSTEQVNFCSFHSRQYIIIIIINSMAVVEDNRPKVALVTGICGQDGSYLVELLLSKGYKVHGIIRRSSSFNTGRIIHLYDDPVLHQSKNLVLHYGDLSDSSGLTNLINSIKPDEIYNLAAQSHVKVSFDVPEYTSDINAIGTLRLLCAIRACNLKNVRFYQASSSELFGKVQEIPQSETTPFYPRSPYAVSKQYAYWIVVNYREAYNIFACNGILFNHESPRRGETFVTRKITRSVAKISLGLADCVELGNLNAKRDWGYAKDYVEAMWLMLQQDEPQDYVISTGETHSVREFVELAFKCINEEIVWKGEGENEVGICTSNGKVRVKVNPKYYRPTEVDLLIGDSSKARRLLHWKPSVSFPELVSMMVAADIELMKENPRA</sequence>
<dbReference type="Gene3D" id="3.40.50.720">
    <property type="entry name" value="NAD(P)-binding Rossmann-like Domain"/>
    <property type="match status" value="1"/>
</dbReference>
<dbReference type="EC" id="4.2.1.47" evidence="4"/>
<dbReference type="Pfam" id="PF16363">
    <property type="entry name" value="GDP_Man_Dehyd"/>
    <property type="match status" value="1"/>
</dbReference>
<keyword evidence="5" id="KW-0456">Lyase</keyword>
<feature type="domain" description="NAD(P)-binding" evidence="7">
    <location>
        <begin position="85"/>
        <end position="415"/>
    </location>
</feature>
<dbReference type="GO" id="GO:0042351">
    <property type="term" value="P:'de novo' GDP-L-fucose biosynthetic process"/>
    <property type="evidence" value="ECO:0007669"/>
    <property type="project" value="UniProtKB-UniPathway"/>
</dbReference>
<dbReference type="AlphaFoldDB" id="A0A0V1BMW0"/>
<dbReference type="UniPathway" id="UPA00128">
    <property type="reaction ID" value="UER00190"/>
</dbReference>
<organism evidence="8 9">
    <name type="scientific">Trichinella spiralis</name>
    <name type="common">Trichina worm</name>
    <dbReference type="NCBI Taxonomy" id="6334"/>
    <lineage>
        <taxon>Eukaryota</taxon>
        <taxon>Metazoa</taxon>
        <taxon>Ecdysozoa</taxon>
        <taxon>Nematoda</taxon>
        <taxon>Enoplea</taxon>
        <taxon>Dorylaimia</taxon>
        <taxon>Trichinellida</taxon>
        <taxon>Trichinellidae</taxon>
        <taxon>Trichinella</taxon>
    </lineage>
</organism>
<dbReference type="InterPro" id="IPR036291">
    <property type="entry name" value="NAD(P)-bd_dom_sf"/>
</dbReference>
<dbReference type="InterPro" id="IPR006368">
    <property type="entry name" value="GDP_Man_deHydtase"/>
</dbReference>
<dbReference type="InterPro" id="IPR016040">
    <property type="entry name" value="NAD(P)-bd_dom"/>
</dbReference>
<evidence type="ECO:0000259" key="7">
    <source>
        <dbReference type="Pfam" id="PF16363"/>
    </source>
</evidence>
<evidence type="ECO:0000256" key="4">
    <source>
        <dbReference type="ARBA" id="ARBA00011989"/>
    </source>
</evidence>
<dbReference type="PANTHER" id="PTHR43715:SF1">
    <property type="entry name" value="GDP-MANNOSE 4,6 DEHYDRATASE"/>
    <property type="match status" value="1"/>
</dbReference>
<dbReference type="HAMAP" id="MF_00955">
    <property type="entry name" value="GDP_Man_dehydratase"/>
    <property type="match status" value="1"/>
</dbReference>
<dbReference type="SUPFAM" id="SSF51735">
    <property type="entry name" value="NAD(P)-binding Rossmann-fold domains"/>
    <property type="match status" value="1"/>
</dbReference>
<dbReference type="GO" id="GO:0008446">
    <property type="term" value="F:GDP-mannose 4,6-dehydratase activity"/>
    <property type="evidence" value="ECO:0007669"/>
    <property type="project" value="UniProtKB-EC"/>
</dbReference>
<comment type="pathway">
    <text evidence="2">Nucleotide-sugar biosynthesis; GDP-L-fucose biosynthesis via de novo pathway; GDP-L-fucose from GDP-alpha-D-mannose: step 1/2.</text>
</comment>
<dbReference type="PANTHER" id="PTHR43715">
    <property type="entry name" value="GDP-MANNOSE 4,6-DEHYDRATASE"/>
    <property type="match status" value="1"/>
</dbReference>
<dbReference type="NCBIfam" id="TIGR01472">
    <property type="entry name" value="gmd"/>
    <property type="match status" value="1"/>
</dbReference>
<evidence type="ECO:0000256" key="1">
    <source>
        <dbReference type="ARBA" id="ARBA00001937"/>
    </source>
</evidence>
<evidence type="ECO:0000313" key="9">
    <source>
        <dbReference type="Proteomes" id="UP000054776"/>
    </source>
</evidence>
<dbReference type="FunFam" id="3.40.50.720:FF:000924">
    <property type="entry name" value="GDP-mannose 4,6 dehydratase"/>
    <property type="match status" value="1"/>
</dbReference>
<comment type="cofactor">
    <cofactor evidence="1">
        <name>NADP(+)</name>
        <dbReference type="ChEBI" id="CHEBI:58349"/>
    </cofactor>
</comment>
<evidence type="ECO:0000256" key="5">
    <source>
        <dbReference type="ARBA" id="ARBA00023239"/>
    </source>
</evidence>
<evidence type="ECO:0000256" key="3">
    <source>
        <dbReference type="ARBA" id="ARBA00009263"/>
    </source>
</evidence>
<evidence type="ECO:0000256" key="2">
    <source>
        <dbReference type="ARBA" id="ARBA00004912"/>
    </source>
</evidence>
<keyword evidence="9" id="KW-1185">Reference proteome</keyword>
<accession>A0A0V1BMW0</accession>